<protein>
    <recommendedName>
        <fullName evidence="1">PIN domain-containing protein</fullName>
    </recommendedName>
</protein>
<evidence type="ECO:0000313" key="3">
    <source>
        <dbReference type="Proteomes" id="UP001179181"/>
    </source>
</evidence>
<keyword evidence="3" id="KW-1185">Reference proteome</keyword>
<sequence>MRLVIDTNDYISALIGIKHRQKLEKVILNKEVEILADLTLLSEIKEVAYRDKFRKYVSIVEVDIFIEALKLRLKPVQVFSHVAASKDPDDNFLLALAQDGKADYLIIGDKSDLLSLEMF</sequence>
<dbReference type="InterPro" id="IPR002716">
    <property type="entry name" value="PIN_dom"/>
</dbReference>
<dbReference type="Pfam" id="PF13470">
    <property type="entry name" value="PIN_3"/>
    <property type="match status" value="1"/>
</dbReference>
<dbReference type="InterPro" id="IPR002850">
    <property type="entry name" value="PIN_toxin-like"/>
</dbReference>
<dbReference type="InterPro" id="IPR029060">
    <property type="entry name" value="PIN-like_dom_sf"/>
</dbReference>
<evidence type="ECO:0000313" key="2">
    <source>
        <dbReference type="EMBL" id="NIJ50872.1"/>
    </source>
</evidence>
<dbReference type="Proteomes" id="UP001179181">
    <property type="component" value="Unassembled WGS sequence"/>
</dbReference>
<dbReference type="RefSeq" id="WP_167265947.1">
    <property type="nucleotide sequence ID" value="NZ_JAASQJ010000001.1"/>
</dbReference>
<feature type="domain" description="PIN" evidence="1">
    <location>
        <begin position="2"/>
        <end position="110"/>
    </location>
</feature>
<dbReference type="PANTHER" id="PTHR34610">
    <property type="entry name" value="SSL7007 PROTEIN"/>
    <property type="match status" value="1"/>
</dbReference>
<dbReference type="NCBIfam" id="TIGR00305">
    <property type="entry name" value="putative toxin-antitoxin system toxin component, PIN family"/>
    <property type="match status" value="1"/>
</dbReference>
<proteinExistence type="predicted"/>
<dbReference type="PANTHER" id="PTHR34610:SF4">
    <property type="entry name" value="SLL8027 PROTEIN"/>
    <property type="match status" value="1"/>
</dbReference>
<accession>A0ABX0UE24</accession>
<comment type="caution">
    <text evidence="2">The sequence shown here is derived from an EMBL/GenBank/DDBJ whole genome shotgun (WGS) entry which is preliminary data.</text>
</comment>
<evidence type="ECO:0000259" key="1">
    <source>
        <dbReference type="Pfam" id="PF13470"/>
    </source>
</evidence>
<gene>
    <name evidence="2" type="ORF">FHS68_000028</name>
</gene>
<dbReference type="EMBL" id="JAASQJ010000001">
    <property type="protein sequence ID" value="NIJ50872.1"/>
    <property type="molecule type" value="Genomic_DNA"/>
</dbReference>
<organism evidence="2 3">
    <name type="scientific">Dyadobacter arcticus</name>
    <dbReference type="NCBI Taxonomy" id="1078754"/>
    <lineage>
        <taxon>Bacteria</taxon>
        <taxon>Pseudomonadati</taxon>
        <taxon>Bacteroidota</taxon>
        <taxon>Cytophagia</taxon>
        <taxon>Cytophagales</taxon>
        <taxon>Spirosomataceae</taxon>
        <taxon>Dyadobacter</taxon>
    </lineage>
</organism>
<reference evidence="2 3" key="1">
    <citation type="submission" date="2020-03" db="EMBL/GenBank/DDBJ databases">
        <title>Genomic Encyclopedia of Type Strains, Phase IV (KMG-IV): sequencing the most valuable type-strain genomes for metagenomic binning, comparative biology and taxonomic classification.</title>
        <authorList>
            <person name="Goeker M."/>
        </authorList>
    </citation>
    <scope>NUCLEOTIDE SEQUENCE [LARGE SCALE GENOMIC DNA]</scope>
    <source>
        <strain evidence="2 3">DSM 102865</strain>
    </source>
</reference>
<dbReference type="SUPFAM" id="SSF88723">
    <property type="entry name" value="PIN domain-like"/>
    <property type="match status" value="1"/>
</dbReference>
<name>A0ABX0UE24_9BACT</name>